<protein>
    <submittedName>
        <fullName evidence="1">Uncharacterized protein</fullName>
    </submittedName>
</protein>
<proteinExistence type="predicted"/>
<gene>
    <name evidence="1" type="ORF">XthCFBP4691_15715</name>
</gene>
<dbReference type="RefSeq" id="WP_185817204.1">
    <property type="nucleotide sequence ID" value="NZ_CP049017.1"/>
</dbReference>
<dbReference type="AlphaFoldDB" id="A0A2S6ZCI4"/>
<keyword evidence="2" id="KW-1185">Reference proteome</keyword>
<dbReference type="Proteomes" id="UP000239898">
    <property type="component" value="Unassembled WGS sequence"/>
</dbReference>
<comment type="caution">
    <text evidence="1">The sequence shown here is derived from an EMBL/GenBank/DDBJ whole genome shotgun (WGS) entry which is preliminary data.</text>
</comment>
<dbReference type="EMBL" id="MIGX01000096">
    <property type="protein sequence ID" value="PPT87045.1"/>
    <property type="molecule type" value="Genomic_DNA"/>
</dbReference>
<organism evidence="1 2">
    <name type="scientific">Xanthomonas theicola</name>
    <dbReference type="NCBI Taxonomy" id="56464"/>
    <lineage>
        <taxon>Bacteria</taxon>
        <taxon>Pseudomonadati</taxon>
        <taxon>Pseudomonadota</taxon>
        <taxon>Gammaproteobacteria</taxon>
        <taxon>Lysobacterales</taxon>
        <taxon>Lysobacteraceae</taxon>
        <taxon>Xanthomonas</taxon>
    </lineage>
</organism>
<accession>A0A2S6ZCI4</accession>
<reference evidence="1 2" key="1">
    <citation type="submission" date="2016-08" db="EMBL/GenBank/DDBJ databases">
        <title>Evolution of the type three secretion system and type three effector repertoires in Xanthomonas.</title>
        <authorList>
            <person name="Merda D."/>
            <person name="Briand M."/>
            <person name="Bosis E."/>
            <person name="Rousseau C."/>
            <person name="Portier P."/>
            <person name="Jacques M.-A."/>
            <person name="Fischer-Le Saux M."/>
        </authorList>
    </citation>
    <scope>NUCLEOTIDE SEQUENCE [LARGE SCALE GENOMIC DNA]</scope>
    <source>
        <strain evidence="1 2">CFBP 4691</strain>
    </source>
</reference>
<evidence type="ECO:0000313" key="2">
    <source>
        <dbReference type="Proteomes" id="UP000239898"/>
    </source>
</evidence>
<sequence>MERRGAQPISDRRALALQRYNNRGAELRADGALPAARQHLAMALQMDRRLVAAWDSLGVLARRQGHARGAEQDDATALAIDPAMPPPSPTPPACGALGDRGARRRCRHGCDACN</sequence>
<dbReference type="InterPro" id="IPR011990">
    <property type="entry name" value="TPR-like_helical_dom_sf"/>
</dbReference>
<dbReference type="Gene3D" id="1.25.40.10">
    <property type="entry name" value="Tetratricopeptide repeat domain"/>
    <property type="match status" value="1"/>
</dbReference>
<name>A0A2S6ZCI4_9XANT</name>
<dbReference type="SUPFAM" id="SSF48452">
    <property type="entry name" value="TPR-like"/>
    <property type="match status" value="1"/>
</dbReference>
<evidence type="ECO:0000313" key="1">
    <source>
        <dbReference type="EMBL" id="PPT87045.1"/>
    </source>
</evidence>